<evidence type="ECO:0000256" key="8">
    <source>
        <dbReference type="SAM" id="MobiDB-lite"/>
    </source>
</evidence>
<dbReference type="EMBL" id="SKCS01000180">
    <property type="protein sequence ID" value="TNN14150.1"/>
    <property type="molecule type" value="Genomic_DNA"/>
</dbReference>
<gene>
    <name evidence="10" type="ORF">EWB00_002395</name>
</gene>
<comment type="cofactor">
    <cofactor evidence="7">
        <name>Zn(2+)</name>
        <dbReference type="ChEBI" id="CHEBI:29105"/>
    </cofactor>
    <text evidence="7">Binds 1 zinc ion.</text>
</comment>
<reference evidence="10 11" key="1">
    <citation type="submission" date="2019-03" db="EMBL/GenBank/DDBJ databases">
        <title>An improved genome assembly of the fluke Schistosoma japonicum.</title>
        <authorList>
            <person name="Hu W."/>
            <person name="Luo F."/>
            <person name="Yin M."/>
            <person name="Mo X."/>
            <person name="Sun C."/>
            <person name="Wu Q."/>
            <person name="Zhu B."/>
            <person name="Xiang M."/>
            <person name="Wang J."/>
            <person name="Wang Y."/>
            <person name="Zhang T."/>
            <person name="Xu B."/>
            <person name="Zheng H."/>
            <person name="Feng Z."/>
        </authorList>
    </citation>
    <scope>NUCLEOTIDE SEQUENCE [LARGE SCALE GENOMIC DNA]</scope>
    <source>
        <strain evidence="10">HuSjv2</strain>
        <tissue evidence="10">Worms</tissue>
    </source>
</reference>
<evidence type="ECO:0000256" key="3">
    <source>
        <dbReference type="ARBA" id="ARBA00022723"/>
    </source>
</evidence>
<organism evidence="10 11">
    <name type="scientific">Schistosoma japonicum</name>
    <name type="common">Blood fluke</name>
    <dbReference type="NCBI Taxonomy" id="6182"/>
    <lineage>
        <taxon>Eukaryota</taxon>
        <taxon>Metazoa</taxon>
        <taxon>Spiralia</taxon>
        <taxon>Lophotrochozoa</taxon>
        <taxon>Platyhelminthes</taxon>
        <taxon>Trematoda</taxon>
        <taxon>Digenea</taxon>
        <taxon>Strigeidida</taxon>
        <taxon>Schistosomatoidea</taxon>
        <taxon>Schistosomatidae</taxon>
        <taxon>Schistosoma</taxon>
    </lineage>
</organism>
<dbReference type="STRING" id="6182.A0A4Z2DCG5"/>
<comment type="similarity">
    <text evidence="1 7">Belongs to the peptidase M3 family.</text>
</comment>
<dbReference type="PANTHER" id="PTHR11804">
    <property type="entry name" value="PROTEASE M3 THIMET OLIGOPEPTIDASE-RELATED"/>
    <property type="match status" value="1"/>
</dbReference>
<evidence type="ECO:0000256" key="6">
    <source>
        <dbReference type="ARBA" id="ARBA00023049"/>
    </source>
</evidence>
<dbReference type="OrthoDB" id="534666at2759"/>
<feature type="domain" description="Peptidase M3A/M3B catalytic" evidence="9">
    <location>
        <begin position="334"/>
        <end position="614"/>
    </location>
</feature>
<keyword evidence="2 7" id="KW-0645">Protease</keyword>
<evidence type="ECO:0000259" key="9">
    <source>
        <dbReference type="Pfam" id="PF01432"/>
    </source>
</evidence>
<dbReference type="Gene3D" id="1.10.1370.10">
    <property type="entry name" value="Neurolysin, domain 3"/>
    <property type="match status" value="2"/>
</dbReference>
<evidence type="ECO:0000256" key="4">
    <source>
        <dbReference type="ARBA" id="ARBA00022801"/>
    </source>
</evidence>
<evidence type="ECO:0000313" key="10">
    <source>
        <dbReference type="EMBL" id="TNN14154.1"/>
    </source>
</evidence>
<dbReference type="Pfam" id="PF01432">
    <property type="entry name" value="Peptidase_M3"/>
    <property type="match status" value="2"/>
</dbReference>
<evidence type="ECO:0000256" key="5">
    <source>
        <dbReference type="ARBA" id="ARBA00022833"/>
    </source>
</evidence>
<proteinExistence type="inferred from homology"/>
<dbReference type="EMBL" id="SKCS01000180">
    <property type="protein sequence ID" value="TNN14154.1"/>
    <property type="molecule type" value="Genomic_DNA"/>
</dbReference>
<name>A0A4Z2DCG5_SCHJA</name>
<protein>
    <submittedName>
        <fullName evidence="10">Subfamily M3A non-peptidase (M03 family) isoform 1</fullName>
    </submittedName>
</protein>
<keyword evidence="4 7" id="KW-0378">Hydrolase</keyword>
<dbReference type="Gene3D" id="3.40.390.10">
    <property type="entry name" value="Collagenase (Catalytic Domain)"/>
    <property type="match status" value="1"/>
</dbReference>
<dbReference type="Proteomes" id="UP000311919">
    <property type="component" value="Unassembled WGS sequence"/>
</dbReference>
<keyword evidence="5 7" id="KW-0862">Zinc</keyword>
<comment type="caution">
    <text evidence="10">The sequence shown here is derived from an EMBL/GenBank/DDBJ whole genome shotgun (WGS) entry which is preliminary data.</text>
</comment>
<evidence type="ECO:0000256" key="7">
    <source>
        <dbReference type="RuleBase" id="RU003435"/>
    </source>
</evidence>
<dbReference type="InterPro" id="IPR001567">
    <property type="entry name" value="Pept_M3A_M3B_dom"/>
</dbReference>
<evidence type="ECO:0000256" key="2">
    <source>
        <dbReference type="ARBA" id="ARBA00022670"/>
    </source>
</evidence>
<sequence>MLRLLTLRSFSRPGILYFSSYSSGGSYKNEHGSSYYLIPEIPSESYVSTNILKPLDVSNLEELKPDGVFGGVSKLIMNYQVSLSKLSDNIQKGEISKNDATIISALEEASFPVEQAFANLNCLNSIKKDPIWGTIISRLYQKLKVARYDYFYRDSSIFEALLTLRRSASKLDEYEKGLLDVWIYDCWLMGTGLMIASNKSGKMISFSELNNIIQEINNSTNSSDNTPHNVRKSLETIHDLYTDIEKEEAKFHAMVVSTAVVSLPKYYCAKYTGRVTLPSSLEILTGETDVKIAESDLAPSAPYWLPAVLGGKEDGGHIAGMHLSLVSNNLVLEFLRHCCTSEVRKTVWEYWVRRASCRYFGPTTGLHASNDQRIQDIRRLRKSLAKYLGCKDWLSVVWSSPYSHSPSSPDQLVTDVLEPFRSILKEVGEREFKLLKEWANANLDIYGKTLEPWDVEYALEQYNYAVLYTRLEKVITPPDGSLTNYLHTVFSELANIFHFKLIPQISRSSVRKDICYVVEKLVYHVEDASNGTLLGKIIIDPFARSNRSTPVGGTSFIHVATRDNLAVNDIRVHSESSHYPIVYILGSLNESTETLGISFNVLLSLMHVFGSCLQLVSCRVPHHELYRFPHYIALDTRYLMGDLCFRIGYEYALPSLKQYLPNINNNNQKPYFQQSAVGLRTPSKSIMSMYMLQELYESRFDLAMWSKKDSETKWSTIQKNLWKLHMPYPLHHEDTLPCSATQIFGPNSHAGLEYHRVWRRFLLEDVLCSLREVGWLSSDKTESKEVSEVFKRFRDTFLTYGSSIPPAELFRRFRGRDLDPQLLLKQVQRSMESTELPETSEDLTPILARS</sequence>
<dbReference type="GO" id="GO:0004222">
    <property type="term" value="F:metalloendopeptidase activity"/>
    <property type="evidence" value="ECO:0007669"/>
    <property type="project" value="InterPro"/>
</dbReference>
<dbReference type="PANTHER" id="PTHR11804:SF83">
    <property type="entry name" value="LD37516P"/>
    <property type="match status" value="1"/>
</dbReference>
<feature type="region of interest" description="Disordered" evidence="8">
    <location>
        <begin position="829"/>
        <end position="850"/>
    </location>
</feature>
<dbReference type="InterPro" id="IPR024077">
    <property type="entry name" value="Neurolysin/TOP_dom2"/>
</dbReference>
<dbReference type="InterPro" id="IPR024079">
    <property type="entry name" value="MetalloPept_cat_dom_sf"/>
</dbReference>
<feature type="domain" description="Peptidase M3A/M3B catalytic" evidence="9">
    <location>
        <begin position="666"/>
        <end position="827"/>
    </location>
</feature>
<dbReference type="SUPFAM" id="SSF55486">
    <property type="entry name" value="Metalloproteases ('zincins'), catalytic domain"/>
    <property type="match status" value="1"/>
</dbReference>
<accession>A0A4Z2DCG5</accession>
<keyword evidence="11" id="KW-1185">Reference proteome</keyword>
<evidence type="ECO:0000256" key="1">
    <source>
        <dbReference type="ARBA" id="ARBA00006040"/>
    </source>
</evidence>
<dbReference type="GO" id="GO:0046872">
    <property type="term" value="F:metal ion binding"/>
    <property type="evidence" value="ECO:0007669"/>
    <property type="project" value="UniProtKB-UniRule"/>
</dbReference>
<dbReference type="GO" id="GO:0006508">
    <property type="term" value="P:proteolysis"/>
    <property type="evidence" value="ECO:0007669"/>
    <property type="project" value="UniProtKB-KW"/>
</dbReference>
<keyword evidence="3 7" id="KW-0479">Metal-binding</keyword>
<dbReference type="AlphaFoldDB" id="A0A4Z2DCG5"/>
<keyword evidence="6 7" id="KW-0482">Metalloprotease</keyword>
<evidence type="ECO:0000313" key="11">
    <source>
        <dbReference type="Proteomes" id="UP000311919"/>
    </source>
</evidence>
<dbReference type="InterPro" id="IPR045090">
    <property type="entry name" value="Pept_M3A_M3B"/>
</dbReference>